<feature type="domain" description="Integrase catalytic" evidence="4">
    <location>
        <begin position="1"/>
        <end position="153"/>
    </location>
</feature>
<evidence type="ECO:0000313" key="6">
    <source>
        <dbReference type="Proteomes" id="UP000701853"/>
    </source>
</evidence>
<proteinExistence type="predicted"/>
<feature type="region of interest" description="Disordered" evidence="3">
    <location>
        <begin position="479"/>
        <end position="500"/>
    </location>
</feature>
<protein>
    <recommendedName>
        <fullName evidence="4">Integrase catalytic domain-containing protein</fullName>
    </recommendedName>
</protein>
<dbReference type="AlphaFoldDB" id="A0A8J5Z1F4"/>
<dbReference type="InterPro" id="IPR039537">
    <property type="entry name" value="Retrotran_Ty1/copia-like"/>
</dbReference>
<dbReference type="PANTHER" id="PTHR42648">
    <property type="entry name" value="TRANSPOSASE, PUTATIVE-RELATED"/>
    <property type="match status" value="1"/>
</dbReference>
<dbReference type="SUPFAM" id="SSF53098">
    <property type="entry name" value="Ribonuclease H-like"/>
    <property type="match status" value="1"/>
</dbReference>
<dbReference type="GO" id="GO:0015074">
    <property type="term" value="P:DNA integration"/>
    <property type="evidence" value="ECO:0007669"/>
    <property type="project" value="InterPro"/>
</dbReference>
<keyword evidence="2" id="KW-0378">Hydrolase</keyword>
<evidence type="ECO:0000256" key="2">
    <source>
        <dbReference type="ARBA" id="ARBA00022801"/>
    </source>
</evidence>
<dbReference type="InterPro" id="IPR013103">
    <property type="entry name" value="RVT_2"/>
</dbReference>
<evidence type="ECO:0000313" key="5">
    <source>
        <dbReference type="EMBL" id="KAG8499226.1"/>
    </source>
</evidence>
<evidence type="ECO:0000259" key="4">
    <source>
        <dbReference type="PROSITE" id="PS50994"/>
    </source>
</evidence>
<dbReference type="InterPro" id="IPR001584">
    <property type="entry name" value="Integrase_cat-core"/>
</dbReference>
<dbReference type="GO" id="GO:0016787">
    <property type="term" value="F:hydrolase activity"/>
    <property type="evidence" value="ECO:0007669"/>
    <property type="project" value="UniProtKB-KW"/>
</dbReference>
<evidence type="ECO:0000256" key="1">
    <source>
        <dbReference type="ARBA" id="ARBA00022723"/>
    </source>
</evidence>
<name>A0A8J5Z1F4_9ROSI</name>
<dbReference type="PROSITE" id="PS50994">
    <property type="entry name" value="INTEGRASE"/>
    <property type="match status" value="1"/>
</dbReference>
<dbReference type="Pfam" id="PF00665">
    <property type="entry name" value="rve"/>
    <property type="match status" value="1"/>
</dbReference>
<evidence type="ECO:0000256" key="3">
    <source>
        <dbReference type="SAM" id="MobiDB-lite"/>
    </source>
</evidence>
<dbReference type="PANTHER" id="PTHR42648:SF18">
    <property type="entry name" value="RETROTRANSPOSON, UNCLASSIFIED-LIKE PROTEIN"/>
    <property type="match status" value="1"/>
</dbReference>
<dbReference type="InterPro" id="IPR043502">
    <property type="entry name" value="DNA/RNA_pol_sf"/>
</dbReference>
<dbReference type="InterPro" id="IPR036397">
    <property type="entry name" value="RNaseH_sf"/>
</dbReference>
<dbReference type="GO" id="GO:0003676">
    <property type="term" value="F:nucleic acid binding"/>
    <property type="evidence" value="ECO:0007669"/>
    <property type="project" value="InterPro"/>
</dbReference>
<dbReference type="Gene3D" id="3.30.420.10">
    <property type="entry name" value="Ribonuclease H-like superfamily/Ribonuclease H"/>
    <property type="match status" value="1"/>
</dbReference>
<gene>
    <name evidence="5" type="ORF">CXB51_005742</name>
</gene>
<dbReference type="OrthoDB" id="1726977at2759"/>
<dbReference type="SUPFAM" id="SSF56672">
    <property type="entry name" value="DNA/RNA polymerases"/>
    <property type="match status" value="1"/>
</dbReference>
<dbReference type="GO" id="GO:0046872">
    <property type="term" value="F:metal ion binding"/>
    <property type="evidence" value="ECO:0007669"/>
    <property type="project" value="UniProtKB-KW"/>
</dbReference>
<dbReference type="EMBL" id="JAHUZN010000003">
    <property type="protein sequence ID" value="KAG8499226.1"/>
    <property type="molecule type" value="Genomic_DNA"/>
</dbReference>
<dbReference type="InterPro" id="IPR012337">
    <property type="entry name" value="RNaseH-like_sf"/>
</dbReference>
<dbReference type="Pfam" id="PF07727">
    <property type="entry name" value="RVT_2"/>
    <property type="match status" value="1"/>
</dbReference>
<keyword evidence="6" id="KW-1185">Reference proteome</keyword>
<comment type="caution">
    <text evidence="5">The sequence shown here is derived from an EMBL/GenBank/DDBJ whole genome shotgun (WGS) entry which is preliminary data.</text>
</comment>
<sequence>MKTSYLNDIRYFVLFIDDFSRFCWVHFLKQKSKVFEEFSKFKALAENQSSCKIKALRLDNGAEYLSDKFQKLCEQKGIHHQLTTVYTPQQNEVCERKNRTLLDMARCLLFQSKLPSKIWAEVVNTLVSTKRAYRAFDPSTKKIMPSNFDEAAREDCWKKAMEAEIEMIHKNDTSELVEKPEQKKVIGVKWVFRVKYNVDGSLNKHKAILVVKGYSQQYGIDFIETFAPVARLDAIKLLFTLAAQKGWRIHQLDAKSTFLNGFLKEEIFIEQLERFKVHGEEDKVYKLKKALYGLKQAPRAWYDRVDTHLSKLGFEKSVSEPTLYVKKSEHENLLIVSLYVDDLLVTGSKEELIDGFKMQMQNIFEMTDLGEMIYFLGMEVNQSDHAIFISQHAFAQKILKKFCMSNCKTVSTPVAQGVKLTSNSSHERVDEKEYQSLKRVLRYVKGTLNFGVKHEKAKELKLIVYSDSDWAGPRRSVKLWPTTQQETSMQTSIQAEPKEQ</sequence>
<feature type="compositionally biased region" description="Polar residues" evidence="3">
    <location>
        <begin position="481"/>
        <end position="494"/>
    </location>
</feature>
<keyword evidence="1" id="KW-0479">Metal-binding</keyword>
<accession>A0A8J5Z1F4</accession>
<organism evidence="5 6">
    <name type="scientific">Gossypium anomalum</name>
    <dbReference type="NCBI Taxonomy" id="47600"/>
    <lineage>
        <taxon>Eukaryota</taxon>
        <taxon>Viridiplantae</taxon>
        <taxon>Streptophyta</taxon>
        <taxon>Embryophyta</taxon>
        <taxon>Tracheophyta</taxon>
        <taxon>Spermatophyta</taxon>
        <taxon>Magnoliopsida</taxon>
        <taxon>eudicotyledons</taxon>
        <taxon>Gunneridae</taxon>
        <taxon>Pentapetalae</taxon>
        <taxon>rosids</taxon>
        <taxon>malvids</taxon>
        <taxon>Malvales</taxon>
        <taxon>Malvaceae</taxon>
        <taxon>Malvoideae</taxon>
        <taxon>Gossypium</taxon>
    </lineage>
</organism>
<reference evidence="5 6" key="1">
    <citation type="journal article" date="2021" name="bioRxiv">
        <title>The Gossypium anomalum genome as a resource for cotton improvement and evolutionary analysis of hybrid incompatibility.</title>
        <authorList>
            <person name="Grover C.E."/>
            <person name="Yuan D."/>
            <person name="Arick M.A."/>
            <person name="Miller E.R."/>
            <person name="Hu G."/>
            <person name="Peterson D.G."/>
            <person name="Wendel J.F."/>
            <person name="Udall J.A."/>
        </authorList>
    </citation>
    <scope>NUCLEOTIDE SEQUENCE [LARGE SCALE GENOMIC DNA]</scope>
    <source>
        <strain evidence="5">JFW-Udall</strain>
        <tissue evidence="5">Leaf</tissue>
    </source>
</reference>
<dbReference type="Proteomes" id="UP000701853">
    <property type="component" value="Chromosome 3"/>
</dbReference>